<dbReference type="Gene3D" id="1.10.10.10">
    <property type="entry name" value="Winged helix-like DNA-binding domain superfamily/Winged helix DNA-binding domain"/>
    <property type="match status" value="1"/>
</dbReference>
<dbReference type="PANTHER" id="PTHR30419:SF7">
    <property type="entry name" value="HTH-TYPE TRANSCRIPTIONAL REGULATOR TDCA"/>
    <property type="match status" value="1"/>
</dbReference>
<dbReference type="Gene3D" id="3.40.190.290">
    <property type="match status" value="1"/>
</dbReference>
<evidence type="ECO:0000256" key="3">
    <source>
        <dbReference type="ARBA" id="ARBA00023125"/>
    </source>
</evidence>
<dbReference type="InterPro" id="IPR000847">
    <property type="entry name" value="LysR_HTH_N"/>
</dbReference>
<dbReference type="KEGG" id="lpv:HYN51_06570"/>
<comment type="similarity">
    <text evidence="1">Belongs to the LysR transcriptional regulatory family.</text>
</comment>
<dbReference type="PROSITE" id="PS50931">
    <property type="entry name" value="HTH_LYSR"/>
    <property type="match status" value="1"/>
</dbReference>
<dbReference type="OrthoDB" id="8437302at2"/>
<dbReference type="PANTHER" id="PTHR30419">
    <property type="entry name" value="HTH-TYPE TRANSCRIPTIONAL REGULATOR YBHD"/>
    <property type="match status" value="1"/>
</dbReference>
<evidence type="ECO:0000256" key="4">
    <source>
        <dbReference type="ARBA" id="ARBA00023163"/>
    </source>
</evidence>
<dbReference type="PRINTS" id="PR00039">
    <property type="entry name" value="HTHLYSR"/>
</dbReference>
<dbReference type="InterPro" id="IPR050950">
    <property type="entry name" value="HTH-type_LysR_regulators"/>
</dbReference>
<evidence type="ECO:0000256" key="2">
    <source>
        <dbReference type="ARBA" id="ARBA00023015"/>
    </source>
</evidence>
<keyword evidence="4" id="KW-0804">Transcription</keyword>
<sequence>MSVKMNHLKAFKEVAERGSIRSASRSMGISQPALTRNIKDLENQMGVSLIERNSNGITLTVYGEYFLNHAKLILKELELAQDGIRQQLEKFNGSVSIGMGGSVALSILPEVAAWFRKDYPEAKMYIYEEQVDALLNSLRNGELDFCINTANPEMHNGEFDFEALFTLDYAIFVRQDHPLAGVASLNELKDQSWILPITRSGYHQKVLDMLTENGLNPEVSFYINNVSGAVELLKKTDCFSILSHDLNQSDRNDHGIVPLNIDLSLPPATYYIVCRKSSPLLPLAQKLIHFFRLECNARTRKRASVRQ</sequence>
<dbReference type="GO" id="GO:0005829">
    <property type="term" value="C:cytosol"/>
    <property type="evidence" value="ECO:0007669"/>
    <property type="project" value="TreeGrafter"/>
</dbReference>
<accession>A0A2Y9TXH7</accession>
<organism evidence="6 7">
    <name type="scientific">Limnobaculum parvum</name>
    <dbReference type="NCBI Taxonomy" id="2172103"/>
    <lineage>
        <taxon>Bacteria</taxon>
        <taxon>Pseudomonadati</taxon>
        <taxon>Pseudomonadota</taxon>
        <taxon>Gammaproteobacteria</taxon>
        <taxon>Enterobacterales</taxon>
        <taxon>Budviciaceae</taxon>
        <taxon>Limnobaculum</taxon>
    </lineage>
</organism>
<dbReference type="InterPro" id="IPR005119">
    <property type="entry name" value="LysR_subst-bd"/>
</dbReference>
<evidence type="ECO:0000313" key="6">
    <source>
        <dbReference type="EMBL" id="AWH88251.1"/>
    </source>
</evidence>
<dbReference type="Proteomes" id="UP000244908">
    <property type="component" value="Chromosome"/>
</dbReference>
<dbReference type="RefSeq" id="WP_108900326.1">
    <property type="nucleotide sequence ID" value="NZ_CP029185.2"/>
</dbReference>
<dbReference type="InterPro" id="IPR036390">
    <property type="entry name" value="WH_DNA-bd_sf"/>
</dbReference>
<name>A0A2Y9TXH7_9GAMM</name>
<proteinExistence type="inferred from homology"/>
<protein>
    <submittedName>
        <fullName evidence="6">LysR family transcriptional regulator</fullName>
    </submittedName>
</protein>
<keyword evidence="2" id="KW-0805">Transcription regulation</keyword>
<dbReference type="InterPro" id="IPR036388">
    <property type="entry name" value="WH-like_DNA-bd_sf"/>
</dbReference>
<evidence type="ECO:0000313" key="7">
    <source>
        <dbReference type="Proteomes" id="UP000244908"/>
    </source>
</evidence>
<dbReference type="EMBL" id="CP029185">
    <property type="protein sequence ID" value="AWH88251.1"/>
    <property type="molecule type" value="Genomic_DNA"/>
</dbReference>
<dbReference type="Pfam" id="PF00126">
    <property type="entry name" value="HTH_1"/>
    <property type="match status" value="1"/>
</dbReference>
<feature type="domain" description="HTH lysR-type" evidence="5">
    <location>
        <begin position="3"/>
        <end position="60"/>
    </location>
</feature>
<evidence type="ECO:0000259" key="5">
    <source>
        <dbReference type="PROSITE" id="PS50931"/>
    </source>
</evidence>
<dbReference type="GO" id="GO:0003677">
    <property type="term" value="F:DNA binding"/>
    <property type="evidence" value="ECO:0007669"/>
    <property type="project" value="UniProtKB-KW"/>
</dbReference>
<dbReference type="SUPFAM" id="SSF46785">
    <property type="entry name" value="Winged helix' DNA-binding domain"/>
    <property type="match status" value="1"/>
</dbReference>
<reference evidence="6 7" key="1">
    <citation type="journal article" date="2019" name="Int. J. Syst. Evol. Microbiol.">
        <title>Limnobaculum parvum gen. nov., sp. nov., isolated from a freshwater lake.</title>
        <authorList>
            <person name="Baek C."/>
            <person name="Shin S.K."/>
            <person name="Yi H."/>
        </authorList>
    </citation>
    <scope>NUCLEOTIDE SEQUENCE [LARGE SCALE GENOMIC DNA]</scope>
    <source>
        <strain evidence="6 7">HYN0051</strain>
    </source>
</reference>
<dbReference type="FunFam" id="1.10.10.10:FF:000001">
    <property type="entry name" value="LysR family transcriptional regulator"/>
    <property type="match status" value="1"/>
</dbReference>
<keyword evidence="3" id="KW-0238">DNA-binding</keyword>
<evidence type="ECO:0000256" key="1">
    <source>
        <dbReference type="ARBA" id="ARBA00009437"/>
    </source>
</evidence>
<dbReference type="Pfam" id="PF03466">
    <property type="entry name" value="LysR_substrate"/>
    <property type="match status" value="1"/>
</dbReference>
<dbReference type="GO" id="GO:0003700">
    <property type="term" value="F:DNA-binding transcription factor activity"/>
    <property type="evidence" value="ECO:0007669"/>
    <property type="project" value="InterPro"/>
</dbReference>
<gene>
    <name evidence="6" type="ORF">HYN51_06570</name>
</gene>
<keyword evidence="7" id="KW-1185">Reference proteome</keyword>
<dbReference type="SUPFAM" id="SSF53850">
    <property type="entry name" value="Periplasmic binding protein-like II"/>
    <property type="match status" value="1"/>
</dbReference>
<dbReference type="AlphaFoldDB" id="A0A2Y9TXH7"/>